<comment type="caution">
    <text evidence="5">The sequence shown here is derived from an EMBL/GenBank/DDBJ whole genome shotgun (WGS) entry which is preliminary data.</text>
</comment>
<keyword evidence="2" id="KW-0819">tRNA processing</keyword>
<evidence type="ECO:0000313" key="5">
    <source>
        <dbReference type="EMBL" id="KAK4537802.1"/>
    </source>
</evidence>
<evidence type="ECO:0000256" key="1">
    <source>
        <dbReference type="ARBA" id="ARBA00004604"/>
    </source>
</evidence>
<keyword evidence="3" id="KW-0539">Nucleus</keyword>
<name>A0AAV9IZR3_CYACA</name>
<dbReference type="Gene3D" id="3.30.110.20">
    <property type="entry name" value="Alba-like domain"/>
    <property type="match status" value="1"/>
</dbReference>
<comment type="subcellular location">
    <subcellularLocation>
        <location evidence="1">Nucleus</location>
        <location evidence="1">Nucleolus</location>
    </subcellularLocation>
</comment>
<protein>
    <submittedName>
        <fullName evidence="5">Uncharacterized protein</fullName>
    </submittedName>
</protein>
<dbReference type="GO" id="GO:0001682">
    <property type="term" value="P:tRNA 5'-leader removal"/>
    <property type="evidence" value="ECO:0007669"/>
    <property type="project" value="InterPro"/>
</dbReference>
<dbReference type="PANTHER" id="PTHR15314">
    <property type="entry name" value="RIBONUCLEASE P PROTEIN SUBUNIT P20"/>
    <property type="match status" value="1"/>
</dbReference>
<dbReference type="GO" id="GO:0005655">
    <property type="term" value="C:nucleolar ribonuclease P complex"/>
    <property type="evidence" value="ECO:0007669"/>
    <property type="project" value="InterPro"/>
</dbReference>
<organism evidence="5 6">
    <name type="scientific">Cyanidium caldarium</name>
    <name type="common">Red alga</name>
    <dbReference type="NCBI Taxonomy" id="2771"/>
    <lineage>
        <taxon>Eukaryota</taxon>
        <taxon>Rhodophyta</taxon>
        <taxon>Bangiophyceae</taxon>
        <taxon>Cyanidiales</taxon>
        <taxon>Cyanidiaceae</taxon>
        <taxon>Cyanidium</taxon>
    </lineage>
</organism>
<dbReference type="AlphaFoldDB" id="A0AAV9IZR3"/>
<dbReference type="SUPFAM" id="SSF82704">
    <property type="entry name" value="AlbA-like"/>
    <property type="match status" value="1"/>
</dbReference>
<evidence type="ECO:0000256" key="3">
    <source>
        <dbReference type="ARBA" id="ARBA00023242"/>
    </source>
</evidence>
<feature type="region of interest" description="Disordered" evidence="4">
    <location>
        <begin position="1"/>
        <end position="62"/>
    </location>
</feature>
<dbReference type="EMBL" id="JANCYW010000014">
    <property type="protein sequence ID" value="KAK4537802.1"/>
    <property type="molecule type" value="Genomic_DNA"/>
</dbReference>
<dbReference type="PANTHER" id="PTHR15314:SF1">
    <property type="entry name" value="RIBONUCLEASE P PROTEIN SUBUNIT P20"/>
    <property type="match status" value="1"/>
</dbReference>
<reference evidence="5 6" key="1">
    <citation type="submission" date="2022-07" db="EMBL/GenBank/DDBJ databases">
        <title>Genome-wide signatures of adaptation to extreme environments.</title>
        <authorList>
            <person name="Cho C.H."/>
            <person name="Yoon H.S."/>
        </authorList>
    </citation>
    <scope>NUCLEOTIDE SEQUENCE [LARGE SCALE GENOMIC DNA]</scope>
    <source>
        <strain evidence="5 6">DBV 063 E5</strain>
    </source>
</reference>
<dbReference type="InterPro" id="IPR014612">
    <property type="entry name" value="Pop7/Rpp20"/>
</dbReference>
<gene>
    <name evidence="5" type="ORF">CDCA_CDCA14G3827</name>
</gene>
<evidence type="ECO:0000256" key="4">
    <source>
        <dbReference type="SAM" id="MobiDB-lite"/>
    </source>
</evidence>
<evidence type="ECO:0000256" key="2">
    <source>
        <dbReference type="ARBA" id="ARBA00022694"/>
    </source>
</evidence>
<dbReference type="GO" id="GO:0003676">
    <property type="term" value="F:nucleic acid binding"/>
    <property type="evidence" value="ECO:0007669"/>
    <property type="project" value="InterPro"/>
</dbReference>
<dbReference type="InterPro" id="IPR036882">
    <property type="entry name" value="Alba-like_dom_sf"/>
</dbReference>
<proteinExistence type="predicted"/>
<feature type="compositionally biased region" description="Basic and acidic residues" evidence="4">
    <location>
        <begin position="35"/>
        <end position="47"/>
    </location>
</feature>
<dbReference type="GO" id="GO:0000172">
    <property type="term" value="C:ribonuclease MRP complex"/>
    <property type="evidence" value="ECO:0007669"/>
    <property type="project" value="InterPro"/>
</dbReference>
<evidence type="ECO:0000313" key="6">
    <source>
        <dbReference type="Proteomes" id="UP001301350"/>
    </source>
</evidence>
<dbReference type="Proteomes" id="UP001301350">
    <property type="component" value="Unassembled WGS sequence"/>
</dbReference>
<keyword evidence="6" id="KW-1185">Reference proteome</keyword>
<accession>A0AAV9IZR3</accession>
<dbReference type="Pfam" id="PF12328">
    <property type="entry name" value="Rpp20"/>
    <property type="match status" value="1"/>
</dbReference>
<sequence length="207" mass="22607">MEGEESGSDTAPAVEAALVVDSRTRKRGRTGAQRDPTRQDKRFRAHDATAPNSAPATSPPPLTVSYHARGGAGAAAAVPRRVLCDPTRYRFRRRQMVRGVAPRNAIYVSGSSAQRGLEAKARELLFQEQYEMVTVHAAGAAIPRAVRAALALVERHGEWLDTHVRTSSVPLLDEYEPQAPGLPYVRQVRVQSAVHIDLFKTKKPPAV</sequence>